<dbReference type="RefSeq" id="WP_141196752.1">
    <property type="nucleotide sequence ID" value="NZ_CP041186.1"/>
</dbReference>
<dbReference type="OrthoDB" id="275146at2"/>
<protein>
    <recommendedName>
        <fullName evidence="3">YkgJ family cysteine cluster protein</fullName>
    </recommendedName>
</protein>
<accession>A0A5B8Y239</accession>
<dbReference type="AlphaFoldDB" id="A0A4Y6PPI3"/>
<evidence type="ECO:0008006" key="3">
    <source>
        <dbReference type="Google" id="ProtNLM"/>
    </source>
</evidence>
<dbReference type="Proteomes" id="UP000315995">
    <property type="component" value="Chromosome"/>
</dbReference>
<accession>A0A4Y6PPI3</accession>
<gene>
    <name evidence="1" type="ORF">FIV42_05780</name>
</gene>
<sequence length="124" mass="14273">MSSKPHDVLIDCEEGRALGCATFCCRLLVRLDPDEREVGPDGRERRFIEKRPEDGLCIYCDPENHRCTRWETRPRVCREYDCNQDKLLQVVLRDGFTSLSELVTADKNFRGCPPVCVPPVDEES</sequence>
<evidence type="ECO:0000313" key="1">
    <source>
        <dbReference type="EMBL" id="QDG50256.1"/>
    </source>
</evidence>
<dbReference type="EMBL" id="CP041186">
    <property type="protein sequence ID" value="QDG50256.1"/>
    <property type="molecule type" value="Genomic_DNA"/>
</dbReference>
<proteinExistence type="predicted"/>
<organism evidence="1 2">
    <name type="scientific">Persicimonas caeni</name>
    <dbReference type="NCBI Taxonomy" id="2292766"/>
    <lineage>
        <taxon>Bacteria</taxon>
        <taxon>Deltaproteobacteria</taxon>
        <taxon>Bradymonadales</taxon>
        <taxon>Bradymonadaceae</taxon>
        <taxon>Persicimonas</taxon>
    </lineage>
</organism>
<reference evidence="1 2" key="1">
    <citation type="submission" date="2019-06" db="EMBL/GenBank/DDBJ databases">
        <title>Persicimonas caeni gen. nov., sp. nov., a predatory bacterium isolated from solar saltern.</title>
        <authorList>
            <person name="Wang S."/>
        </authorList>
    </citation>
    <scope>NUCLEOTIDE SEQUENCE [LARGE SCALE GENOMIC DNA]</scope>
    <source>
        <strain evidence="1 2">YN101</strain>
    </source>
</reference>
<keyword evidence="2" id="KW-1185">Reference proteome</keyword>
<name>A0A4Y6PPI3_PERCE</name>
<evidence type="ECO:0000313" key="2">
    <source>
        <dbReference type="Proteomes" id="UP000315995"/>
    </source>
</evidence>